<evidence type="ECO:0000313" key="3">
    <source>
        <dbReference type="Proteomes" id="UP000663840"/>
    </source>
</evidence>
<accession>A0A8H2WL64</accession>
<protein>
    <submittedName>
        <fullName evidence="2">Uncharacterized protein</fullName>
    </submittedName>
</protein>
<evidence type="ECO:0000256" key="1">
    <source>
        <dbReference type="SAM" id="Coils"/>
    </source>
</evidence>
<dbReference type="Proteomes" id="UP000663840">
    <property type="component" value="Unassembled WGS sequence"/>
</dbReference>
<proteinExistence type="predicted"/>
<name>A0A8H2WL64_9AGAM</name>
<gene>
    <name evidence="2" type="ORF">RDB_LOCUS33013</name>
</gene>
<reference evidence="2" key="1">
    <citation type="submission" date="2021-01" db="EMBL/GenBank/DDBJ databases">
        <authorList>
            <person name="Kaushik A."/>
        </authorList>
    </citation>
    <scope>NUCLEOTIDE SEQUENCE</scope>
    <source>
        <strain evidence="2">AG1-1A</strain>
    </source>
</reference>
<evidence type="ECO:0000313" key="2">
    <source>
        <dbReference type="EMBL" id="CAE6395157.1"/>
    </source>
</evidence>
<dbReference type="EMBL" id="CAJMWR010000689">
    <property type="protein sequence ID" value="CAE6395157.1"/>
    <property type="molecule type" value="Genomic_DNA"/>
</dbReference>
<sequence>MAQTPIGAIASVSAFNGKRLKVVVVGEGGNILDVNCRFGHDRAKNASLPNYLPLPDGRRTQGSLWTDGGVLDTAHPDSKLAACTIERLNVANFFYQLPDGSIVMRRCSMESDWKWETGYTSILSSESEYPPDLGTSIVVQPSVLRAGDGNSLTFFYQTSSGHIGIQRMNELGELQGTLFRGRLSIPRCTPFTALMSGNNFTISYITLNTQEIWECNGTLTTGPWRELEDDESYVSAAQRVILETPPTPFCVQMASYQADQPIFYSMVSSTFKSIVWSSNRARRSYRFEVRGMPGTPIALSGYSLAWSSLNVLFVDITGAVNIGRLGSGSVDGTKQPECFPIPLGSMRNAFSWVLSKGTNSALGFDVSLITKAPSPDLGARDVLEEAEECPAPCEVVQIKETESTEVAHECADAQPCPSPCPDPCPNPCSDEAEHDEVNEEHNDASIEYKPADGCCGDEPIICEAETPVDTDEGVLEEADRGSSYGVCSTCDGNEDEDVCSEPPFNGDADIVVEVEQDICELPEPYLPVEEMGDAPFEDPVLSEESTTPTFPVAIPLPEEPALISEDVPLTSIPPSPPRSSSPCLPEPVQEAPIVDSNTPFVDILYERLRFIFKPSGGRYISLQLPARRVDQISSMYVGVSSSYNGFTSNIVPELNAKLSDELFDVAKFVSGPNGRSLFQEYESLLYSLIPNPDTEISRSLNIQRAIILQHLSQLEQSATSTSLNNSITSNEVIDPLRPEANQVATSDKAMRIILESITPQPWDITARINFANVMNQSTATSPTQLNINTGAVALGATQLKSLSQPNTVYAQDISSPTRAILSGESLATTQVNTTNNQRTLTETELMGYLDVKTGCESLHDARSLFRKSGRSYIDTSKLTLPITMTPFDWYEASQTSWIPEELNHDSAVLQSQLDRKLSDMDSLTAQLIPFIRSSVEDYQDLELEVQSLVKKRDDLQRELESEYPISAINLAQKQVLKQSDSNSSVASLLRCIHDTALPNELNDRDFDLNTISNRLEAIKAIDRKLMHATRSLTLKRAQETMTKPDGTNMQLRSSLESKILEHQAFIEAYIKLIRASSERYALNLQTSISQVHLPYSNDPRWSIINISTEVPNTTWDDAAVGVGLWAGYEANPVSREESVKLDISFRVSLVNIDRGAWFKSDFMKHSDQFMRLPGNKRWSEWPCDAQTPEEVVERILQGDFVPKGSLAALPAGYLIVKDILIKIHTPEQASGATKETLIKQAATAHGILGFGFAPQASAHGNPAAMHISEHSDGIVFRLPEAQILGYMMQLTPPDLSVEYNSQLVESSIGAMIGKVQVSGRALEKVEY</sequence>
<organism evidence="2 3">
    <name type="scientific">Rhizoctonia solani</name>
    <dbReference type="NCBI Taxonomy" id="456999"/>
    <lineage>
        <taxon>Eukaryota</taxon>
        <taxon>Fungi</taxon>
        <taxon>Dikarya</taxon>
        <taxon>Basidiomycota</taxon>
        <taxon>Agaricomycotina</taxon>
        <taxon>Agaricomycetes</taxon>
        <taxon>Cantharellales</taxon>
        <taxon>Ceratobasidiaceae</taxon>
        <taxon>Rhizoctonia</taxon>
    </lineage>
</organism>
<comment type="caution">
    <text evidence="2">The sequence shown here is derived from an EMBL/GenBank/DDBJ whole genome shotgun (WGS) entry which is preliminary data.</text>
</comment>
<dbReference type="Gene3D" id="2.120.10.70">
    <property type="entry name" value="Fucose-specific lectin"/>
    <property type="match status" value="1"/>
</dbReference>
<feature type="coiled-coil region" evidence="1">
    <location>
        <begin position="931"/>
        <end position="958"/>
    </location>
</feature>
<keyword evidence="1" id="KW-0175">Coiled coil</keyword>